<gene>
    <name evidence="1" type="ORF">S01H1_54418</name>
</gene>
<comment type="caution">
    <text evidence="1">The sequence shown here is derived from an EMBL/GenBank/DDBJ whole genome shotgun (WGS) entry which is preliminary data.</text>
</comment>
<feature type="non-terminal residue" evidence="1">
    <location>
        <position position="221"/>
    </location>
</feature>
<dbReference type="Pfam" id="PF25948">
    <property type="entry name" value="DUF7986"/>
    <property type="match status" value="1"/>
</dbReference>
<proteinExistence type="predicted"/>
<reference evidence="1" key="1">
    <citation type="journal article" date="2014" name="Front. Microbiol.">
        <title>High frequency of phylogenetically diverse reductive dehalogenase-homologous genes in deep subseafloor sedimentary metagenomes.</title>
        <authorList>
            <person name="Kawai M."/>
            <person name="Futagami T."/>
            <person name="Toyoda A."/>
            <person name="Takaki Y."/>
            <person name="Nishi S."/>
            <person name="Hori S."/>
            <person name="Arai W."/>
            <person name="Tsubouchi T."/>
            <person name="Morono Y."/>
            <person name="Uchiyama I."/>
            <person name="Ito T."/>
            <person name="Fujiyama A."/>
            <person name="Inagaki F."/>
            <person name="Takami H."/>
        </authorList>
    </citation>
    <scope>NUCLEOTIDE SEQUENCE</scope>
    <source>
        <strain evidence="1">Expedition CK06-06</strain>
    </source>
</reference>
<accession>X0VFQ4</accession>
<dbReference type="InterPro" id="IPR058292">
    <property type="entry name" value="DUF7986"/>
</dbReference>
<dbReference type="AlphaFoldDB" id="X0VFQ4"/>
<organism evidence="1">
    <name type="scientific">marine sediment metagenome</name>
    <dbReference type="NCBI Taxonomy" id="412755"/>
    <lineage>
        <taxon>unclassified sequences</taxon>
        <taxon>metagenomes</taxon>
        <taxon>ecological metagenomes</taxon>
    </lineage>
</organism>
<evidence type="ECO:0000313" key="1">
    <source>
        <dbReference type="EMBL" id="GAG17089.1"/>
    </source>
</evidence>
<dbReference type="EMBL" id="BARS01035308">
    <property type="protein sequence ID" value="GAG17089.1"/>
    <property type="molecule type" value="Genomic_DNA"/>
</dbReference>
<protein>
    <submittedName>
        <fullName evidence="1">Uncharacterized protein</fullName>
    </submittedName>
</protein>
<sequence length="221" mass="24624">MGLFGFSKASFPQTTVSKDIVAHYQRLRPIRLRLNHELVRRLSRDVLNDGAKKIGILRGGMFVFDNEDETSVLMDYCIYDVYRKGRNAVEQYLCDCPPDPDSDEMACLHAMQHATYTLVAVLRIEPGVGCHVRNLFTEETRLLVDIGFSETAQPGAVVATRLLDFGGFVATGGAALPLGILDNDELDKWQRKLRAGVDDDHFDPAPLIRACLQRGASSNIR</sequence>
<name>X0VFQ4_9ZZZZ</name>